<accession>A0A7L4NND7</accession>
<evidence type="ECO:0000313" key="2">
    <source>
        <dbReference type="Proteomes" id="UP000586704"/>
    </source>
</evidence>
<organism evidence="1 2">
    <name type="scientific">Ceyx cyanopectus</name>
    <name type="common">Indigo-banded kingfisher</name>
    <dbReference type="NCBI Taxonomy" id="390723"/>
    <lineage>
        <taxon>Eukaryota</taxon>
        <taxon>Metazoa</taxon>
        <taxon>Chordata</taxon>
        <taxon>Craniata</taxon>
        <taxon>Vertebrata</taxon>
        <taxon>Euteleostomi</taxon>
        <taxon>Archelosauria</taxon>
        <taxon>Archosauria</taxon>
        <taxon>Dinosauria</taxon>
        <taxon>Saurischia</taxon>
        <taxon>Theropoda</taxon>
        <taxon>Coelurosauria</taxon>
        <taxon>Aves</taxon>
        <taxon>Neognathae</taxon>
        <taxon>Neoaves</taxon>
        <taxon>Telluraves</taxon>
        <taxon>Coraciimorphae</taxon>
        <taxon>Coraciiformes</taxon>
        <taxon>Alcedinidae</taxon>
        <taxon>Ceyx</taxon>
    </lineage>
</organism>
<feature type="non-terminal residue" evidence="1">
    <location>
        <position position="1"/>
    </location>
</feature>
<proteinExistence type="predicted"/>
<evidence type="ECO:0000313" key="1">
    <source>
        <dbReference type="EMBL" id="NXY91637.1"/>
    </source>
</evidence>
<protein>
    <submittedName>
        <fullName evidence="1">MCM7 factor</fullName>
    </submittedName>
</protein>
<dbReference type="AlphaFoldDB" id="A0A7L4NND7"/>
<gene>
    <name evidence="1" type="primary">Mcm7_1</name>
    <name evidence="1" type="ORF">CEYCYA_R12947</name>
</gene>
<sequence length="82" mass="8723">SLSPPPLPSAQRPSDAIFGALRELSGAGGGRGGPPRSISHGEALQRCLARGFTPAQVEEALREYEELNVLQVNPARTRITFV</sequence>
<dbReference type="Pfam" id="PF24901">
    <property type="entry name" value="WHD_MCM7"/>
    <property type="match status" value="1"/>
</dbReference>
<dbReference type="Proteomes" id="UP000586704">
    <property type="component" value="Unassembled WGS sequence"/>
</dbReference>
<dbReference type="OrthoDB" id="3207464at2759"/>
<feature type="non-terminal residue" evidence="1">
    <location>
        <position position="82"/>
    </location>
</feature>
<keyword evidence="2" id="KW-1185">Reference proteome</keyword>
<comment type="caution">
    <text evidence="1">The sequence shown here is derived from an EMBL/GenBank/DDBJ whole genome shotgun (WGS) entry which is preliminary data.</text>
</comment>
<reference evidence="1 2" key="1">
    <citation type="submission" date="2020-02" db="EMBL/GenBank/DDBJ databases">
        <title>Bird 10,000 Genomes (B10K) Project - Family phase.</title>
        <authorList>
            <person name="Zhang G."/>
        </authorList>
    </citation>
    <scope>NUCLEOTIDE SEQUENCE [LARGE SCALE GENOMIC DNA]</scope>
    <source>
        <strain evidence="1">B10K-DU-013-51</strain>
        <tissue evidence="1">Mixed tissue sample</tissue>
    </source>
</reference>
<dbReference type="EMBL" id="VYZU01110263">
    <property type="protein sequence ID" value="NXY91637.1"/>
    <property type="molecule type" value="Genomic_DNA"/>
</dbReference>
<name>A0A7L4NND7_9AVES</name>